<proteinExistence type="predicted"/>
<keyword evidence="1" id="KW-0812">Transmembrane</keyword>
<dbReference type="EMBL" id="CP036339">
    <property type="protein sequence ID" value="QDT73068.1"/>
    <property type="molecule type" value="Genomic_DNA"/>
</dbReference>
<evidence type="ECO:0000313" key="3">
    <source>
        <dbReference type="Proteomes" id="UP000317909"/>
    </source>
</evidence>
<sequence>MPAVDAGATTTIERRPSLRTILLTLLILELALVGALYLLGWFGTAGALRWAASALIAVLPLAIACYLTVSHRFRLSTRSLLILTSLFAVFVFLTVQPLYKALDARRGSRELLAHRTWISNYSSNDNYYFFLGYDPRSSRPNVAESPPMPAWLRPLAGDRLTAPVDATIQEVRLNRDAQAATFVAHAARFRALNSVSIRTATLSPGTMQRLQLAWPSLPSIVRVHVSCPVPTGWLQSLRQVKTVSIDSGSRTLKELSRENVAELAGLPGLVQLDLRRVRVAAGDLPLLAQSATLRHLTLLISGPDADEVRKLIVAAPQCRIFGVTSPNQPLRQLSPASP</sequence>
<protein>
    <submittedName>
        <fullName evidence="2">Uncharacterized protein</fullName>
    </submittedName>
</protein>
<evidence type="ECO:0000313" key="2">
    <source>
        <dbReference type="EMBL" id="QDT73068.1"/>
    </source>
</evidence>
<accession>A0A517TXG8</accession>
<keyword evidence="1" id="KW-0472">Membrane</keyword>
<evidence type="ECO:0000256" key="1">
    <source>
        <dbReference type="SAM" id="Phobius"/>
    </source>
</evidence>
<dbReference type="Proteomes" id="UP000317909">
    <property type="component" value="Chromosome"/>
</dbReference>
<keyword evidence="3" id="KW-1185">Reference proteome</keyword>
<reference evidence="2 3" key="1">
    <citation type="submission" date="2019-02" db="EMBL/GenBank/DDBJ databases">
        <title>Deep-cultivation of Planctomycetes and their phenomic and genomic characterization uncovers novel biology.</title>
        <authorList>
            <person name="Wiegand S."/>
            <person name="Jogler M."/>
            <person name="Boedeker C."/>
            <person name="Pinto D."/>
            <person name="Vollmers J."/>
            <person name="Rivas-Marin E."/>
            <person name="Kohn T."/>
            <person name="Peeters S.H."/>
            <person name="Heuer A."/>
            <person name="Rast P."/>
            <person name="Oberbeckmann S."/>
            <person name="Bunk B."/>
            <person name="Jeske O."/>
            <person name="Meyerdierks A."/>
            <person name="Storesund J.E."/>
            <person name="Kallscheuer N."/>
            <person name="Luecker S."/>
            <person name="Lage O.M."/>
            <person name="Pohl T."/>
            <person name="Merkel B.J."/>
            <person name="Hornburger P."/>
            <person name="Mueller R.-W."/>
            <person name="Bruemmer F."/>
            <person name="Labrenz M."/>
            <person name="Spormann A.M."/>
            <person name="Op den Camp H."/>
            <person name="Overmann J."/>
            <person name="Amann R."/>
            <person name="Jetten M.S.M."/>
            <person name="Mascher T."/>
            <person name="Medema M.H."/>
            <person name="Devos D.P."/>
            <person name="Kaster A.-K."/>
            <person name="Ovreas L."/>
            <person name="Rohde M."/>
            <person name="Galperin M.Y."/>
            <person name="Jogler C."/>
        </authorList>
    </citation>
    <scope>NUCLEOTIDE SEQUENCE [LARGE SCALE GENOMIC DNA]</scope>
    <source>
        <strain evidence="2 3">I41</strain>
    </source>
</reference>
<keyword evidence="1" id="KW-1133">Transmembrane helix</keyword>
<dbReference type="KEGG" id="llh:I41_22570"/>
<feature type="transmembrane region" description="Helical" evidence="1">
    <location>
        <begin position="21"/>
        <end position="42"/>
    </location>
</feature>
<feature type="transmembrane region" description="Helical" evidence="1">
    <location>
        <begin position="48"/>
        <end position="68"/>
    </location>
</feature>
<gene>
    <name evidence="2" type="ORF">I41_22570</name>
</gene>
<name>A0A517TXG8_9BACT</name>
<organism evidence="2 3">
    <name type="scientific">Lacipirellula limnantheis</name>
    <dbReference type="NCBI Taxonomy" id="2528024"/>
    <lineage>
        <taxon>Bacteria</taxon>
        <taxon>Pseudomonadati</taxon>
        <taxon>Planctomycetota</taxon>
        <taxon>Planctomycetia</taxon>
        <taxon>Pirellulales</taxon>
        <taxon>Lacipirellulaceae</taxon>
        <taxon>Lacipirellula</taxon>
    </lineage>
</organism>
<dbReference type="RefSeq" id="WP_145432568.1">
    <property type="nucleotide sequence ID" value="NZ_CP036339.1"/>
</dbReference>
<dbReference type="AlphaFoldDB" id="A0A517TXG8"/>
<feature type="transmembrane region" description="Helical" evidence="1">
    <location>
        <begin position="80"/>
        <end position="99"/>
    </location>
</feature>